<name>A0A1L8TZX6_ENTGA</name>
<dbReference type="EMBL" id="WVTI01000005">
    <property type="protein sequence ID" value="MXS25998.1"/>
    <property type="molecule type" value="Genomic_DNA"/>
</dbReference>
<reference evidence="12 13" key="1">
    <citation type="submission" date="2018-06" db="EMBL/GenBank/DDBJ databases">
        <authorList>
            <consortium name="Pathogen Informatics"/>
            <person name="Doyle S."/>
        </authorList>
    </citation>
    <scope>NUCLEOTIDE SEQUENCE [LARGE SCALE GENOMIC DNA]</scope>
    <source>
        <strain evidence="12 13">NCTC12360</strain>
    </source>
</reference>
<evidence type="ECO:0000313" key="13">
    <source>
        <dbReference type="Proteomes" id="UP000254807"/>
    </source>
</evidence>
<evidence type="ECO:0000256" key="3">
    <source>
        <dbReference type="ARBA" id="ARBA00022679"/>
    </source>
</evidence>
<evidence type="ECO:0000256" key="7">
    <source>
        <dbReference type="PROSITE-ProRule" id="PRU00418"/>
    </source>
</evidence>
<evidence type="ECO:0000313" key="11">
    <source>
        <dbReference type="EMBL" id="QOG28389.1"/>
    </source>
</evidence>
<dbReference type="EMBL" id="UFYW01000001">
    <property type="protein sequence ID" value="STD84758.1"/>
    <property type="molecule type" value="Genomic_DNA"/>
</dbReference>
<evidence type="ECO:0000256" key="2">
    <source>
        <dbReference type="ARBA" id="ARBA00022597"/>
    </source>
</evidence>
<dbReference type="SUPFAM" id="SSF46973">
    <property type="entry name" value="Enzyme IIa from lactose specific PTS, IIa-lac"/>
    <property type="match status" value="1"/>
</dbReference>
<dbReference type="PANTHER" id="PTHR34382:SF7">
    <property type="entry name" value="PTS SYSTEM N,N'-DIACETYLCHITOBIOSE-SPECIFIC EIIA COMPONENT"/>
    <property type="match status" value="1"/>
</dbReference>
<feature type="active site" description="Tele-phosphohistidine intermediate" evidence="5">
    <location>
        <position position="76"/>
    </location>
</feature>
<keyword evidence="1" id="KW-0813">Transport</keyword>
<dbReference type="Proteomes" id="UP001241571">
    <property type="component" value="Unassembled WGS sequence"/>
</dbReference>
<reference evidence="11 15" key="3">
    <citation type="submission" date="2020-03" db="EMBL/GenBank/DDBJ databases">
        <title>Characterization of ganglioside-mimicking enterococci.</title>
        <authorList>
            <person name="Patry R.T."/>
            <person name="Nothaft H."/>
            <person name="Bridger R."/>
            <person name="Shajahan A."/>
            <person name="Huynh S."/>
            <person name="Sanchez S."/>
            <person name="Azadi P."/>
            <person name="Cooper K."/>
            <person name="Miller W.G."/>
            <person name="Parker C.T."/>
            <person name="Wells L."/>
            <person name="Szymanski C.M."/>
        </authorList>
    </citation>
    <scope>NUCLEOTIDE SEQUENCE [LARGE SCALE GENOMIC DNA]</scope>
    <source>
        <strain evidence="11 15">EGM181</strain>
    </source>
</reference>
<evidence type="ECO:0000313" key="8">
    <source>
        <dbReference type="EMBL" id="MDL4934294.1"/>
    </source>
</evidence>
<dbReference type="GeneID" id="93225181"/>
<proteinExistence type="predicted"/>
<dbReference type="InterPro" id="IPR036542">
    <property type="entry name" value="PTS_IIA_lac/cel_sf"/>
</dbReference>
<dbReference type="PANTHER" id="PTHR34382">
    <property type="entry name" value="PTS SYSTEM N,N'-DIACETYLCHITOBIOSE-SPECIFIC EIIA COMPONENT"/>
    <property type="match status" value="1"/>
</dbReference>
<dbReference type="EMBL" id="JASUBT010000001">
    <property type="protein sequence ID" value="MDL4934294.1"/>
    <property type="molecule type" value="Genomic_DNA"/>
</dbReference>
<keyword evidence="6" id="KW-0460">Magnesium</keyword>
<evidence type="ECO:0000256" key="4">
    <source>
        <dbReference type="ARBA" id="ARBA00022683"/>
    </source>
</evidence>
<evidence type="ECO:0000313" key="10">
    <source>
        <dbReference type="EMBL" id="MXS25998.1"/>
    </source>
</evidence>
<dbReference type="GO" id="GO:0016740">
    <property type="term" value="F:transferase activity"/>
    <property type="evidence" value="ECO:0007669"/>
    <property type="project" value="UniProtKB-KW"/>
</dbReference>
<evidence type="ECO:0000313" key="16">
    <source>
        <dbReference type="Proteomes" id="UP001241571"/>
    </source>
</evidence>
<dbReference type="Proteomes" id="UP000439965">
    <property type="component" value="Unassembled WGS sequence"/>
</dbReference>
<reference evidence="10 14" key="2">
    <citation type="submission" date="2019-04" db="EMBL/GenBank/DDBJ databases">
        <title>Step-wise assembly of the neonatal virome modulated by breast feeding.</title>
        <authorList>
            <person name="Liang G."/>
            <person name="Bushman F."/>
        </authorList>
    </citation>
    <scope>NUCLEOTIDE SEQUENCE [LARGE SCALE GENOMIC DNA]</scope>
    <source>
        <strain evidence="10 14">E3404</strain>
    </source>
</reference>
<dbReference type="PIRSF" id="PIRSF000699">
    <property type="entry name" value="PTS_IILac_III"/>
    <property type="match status" value="1"/>
</dbReference>
<keyword evidence="13" id="KW-1185">Reference proteome</keyword>
<keyword evidence="3 12" id="KW-0808">Transferase</keyword>
<evidence type="ECO:0000313" key="12">
    <source>
        <dbReference type="EMBL" id="STD84758.1"/>
    </source>
</evidence>
<sequence>MNEKEVDIFKIISAAGDSRGAAFEALRFARKGDFEQAEAKMKEAKERSIDAHDVQTKLITGELNGEKTETSLLMVHAQDHLMTSLLARDLIEEMIGMLKEKSEENK</sequence>
<evidence type="ECO:0000313" key="14">
    <source>
        <dbReference type="Proteomes" id="UP000439965"/>
    </source>
</evidence>
<keyword evidence="6" id="KW-0479">Metal-binding</keyword>
<dbReference type="GO" id="GO:0009401">
    <property type="term" value="P:phosphoenolpyruvate-dependent sugar phosphotransferase system"/>
    <property type="evidence" value="ECO:0007669"/>
    <property type="project" value="UniProtKB-KW"/>
</dbReference>
<evidence type="ECO:0000313" key="15">
    <source>
        <dbReference type="Proteomes" id="UP000516696"/>
    </source>
</evidence>
<dbReference type="EC" id="2.7.1.-" evidence="12"/>
<dbReference type="GO" id="GO:0046872">
    <property type="term" value="F:metal ion binding"/>
    <property type="evidence" value="ECO:0007669"/>
    <property type="project" value="UniProtKB-KW"/>
</dbReference>
<accession>A0A1L8TZX6</accession>
<dbReference type="CDD" id="cd00215">
    <property type="entry name" value="PTS_IIA_lac"/>
    <property type="match status" value="1"/>
</dbReference>
<dbReference type="OrthoDB" id="350602at2"/>
<reference evidence="9" key="4">
    <citation type="submission" date="2023-03" db="EMBL/GenBank/DDBJ databases">
        <authorList>
            <person name="Shen W."/>
            <person name="Cai J."/>
        </authorList>
    </citation>
    <scope>NUCLEOTIDE SEQUENCE</scope>
    <source>
        <strain evidence="9">K69-2</strain>
    </source>
</reference>
<dbReference type="PROSITE" id="PS51095">
    <property type="entry name" value="PTS_EIIA_TYPE_3"/>
    <property type="match status" value="1"/>
</dbReference>
<keyword evidence="4" id="KW-0598">Phosphotransferase system</keyword>
<dbReference type="Proteomes" id="UP001183682">
    <property type="component" value="Unassembled WGS sequence"/>
</dbReference>
<dbReference type="EMBL" id="JARPZN010000018">
    <property type="protein sequence ID" value="MDT2691669.1"/>
    <property type="molecule type" value="Genomic_DNA"/>
</dbReference>
<dbReference type="RefSeq" id="WP_003125506.1">
    <property type="nucleotide sequence ID" value="NZ_BSYC01000001.1"/>
</dbReference>
<dbReference type="EMBL" id="CP050485">
    <property type="protein sequence ID" value="QOG28389.1"/>
    <property type="molecule type" value="Genomic_DNA"/>
</dbReference>
<organism evidence="12 13">
    <name type="scientific">Enterococcus gallinarum</name>
    <dbReference type="NCBI Taxonomy" id="1353"/>
    <lineage>
        <taxon>Bacteria</taxon>
        <taxon>Bacillati</taxon>
        <taxon>Bacillota</taxon>
        <taxon>Bacilli</taxon>
        <taxon>Lactobacillales</taxon>
        <taxon>Enterococcaceae</taxon>
        <taxon>Enterococcus</taxon>
    </lineage>
</organism>
<comment type="cofactor">
    <cofactor evidence="6">
        <name>Mg(2+)</name>
        <dbReference type="ChEBI" id="CHEBI:18420"/>
    </cofactor>
    <text evidence="6">Binds 1 Mg(2+) ion per trimer.</text>
</comment>
<reference evidence="8 16" key="5">
    <citation type="submission" date="2023-06" db="EMBL/GenBank/DDBJ databases">
        <title>Acute promotion of culturable opportunistic pathogens and persistent increase of antibiotic resistance following antibiotic exposure in mouse gut microbiota.</title>
        <authorList>
            <person name="Li L."/>
            <person name="Wang B."/>
            <person name="Sun Y."/>
            <person name="Wang M."/>
            <person name="Xu H."/>
        </authorList>
    </citation>
    <scope>NUCLEOTIDE SEQUENCE [LARGE SCALE GENOMIC DNA]</scope>
    <source>
        <strain evidence="8 16">CRI2_2</strain>
    </source>
</reference>
<gene>
    <name evidence="12" type="primary">lacF_3</name>
    <name evidence="11" type="ORF">EGM181_14540</name>
    <name evidence="10" type="ORF">GTI89_08005</name>
    <name evidence="12" type="ORF">NCTC12360_03305</name>
    <name evidence="9" type="ORF">P7E30_15935</name>
    <name evidence="8" type="ORF">QRX88_01025</name>
</gene>
<dbReference type="Proteomes" id="UP000254807">
    <property type="component" value="Unassembled WGS sequence"/>
</dbReference>
<evidence type="ECO:0000313" key="9">
    <source>
        <dbReference type="EMBL" id="MDT2691669.1"/>
    </source>
</evidence>
<evidence type="ECO:0000256" key="1">
    <source>
        <dbReference type="ARBA" id="ARBA00022448"/>
    </source>
</evidence>
<dbReference type="Proteomes" id="UP000516696">
    <property type="component" value="Chromosome"/>
</dbReference>
<dbReference type="InterPro" id="IPR003188">
    <property type="entry name" value="PTS_IIA_lac/cel"/>
</dbReference>
<keyword evidence="2" id="KW-0762">Sugar transport</keyword>
<protein>
    <submittedName>
        <fullName evidence="8">PTS lactose/cellobiose transporter subunit IIA</fullName>
    </submittedName>
    <submittedName>
        <fullName evidence="12">PTS system lactose-N,N'-diacetylchitobiose-beta-glucoside transporter subunit IIA</fullName>
        <ecNumber evidence="12">2.7.1.-</ecNumber>
    </submittedName>
</protein>
<feature type="modified residue" description="Phosphohistidine; by HPr" evidence="7">
    <location>
        <position position="76"/>
    </location>
</feature>
<evidence type="ECO:0000256" key="5">
    <source>
        <dbReference type="PIRSR" id="PIRSR000699-1"/>
    </source>
</evidence>
<evidence type="ECO:0000256" key="6">
    <source>
        <dbReference type="PIRSR" id="PIRSR000699-2"/>
    </source>
</evidence>
<dbReference type="Gene3D" id="1.20.58.80">
    <property type="entry name" value="Phosphotransferase system, lactose/cellobiose-type IIA subunit"/>
    <property type="match status" value="1"/>
</dbReference>
<dbReference type="Pfam" id="PF02255">
    <property type="entry name" value="PTS_IIA"/>
    <property type="match status" value="1"/>
</dbReference>
<feature type="binding site" evidence="6">
    <location>
        <position position="79"/>
    </location>
    <ligand>
        <name>Mg(2+)</name>
        <dbReference type="ChEBI" id="CHEBI:18420"/>
        <note>ligand shared between all trimeric partners</note>
    </ligand>
</feature>
<dbReference type="AlphaFoldDB" id="A0A1L8TZX6"/>